<evidence type="ECO:0000256" key="3">
    <source>
        <dbReference type="ARBA" id="ARBA00023239"/>
    </source>
</evidence>
<keyword evidence="7" id="KW-1185">Reference proteome</keyword>
<evidence type="ECO:0000259" key="5">
    <source>
        <dbReference type="Pfam" id="PF00291"/>
    </source>
</evidence>
<proteinExistence type="inferred from homology"/>
<dbReference type="SUPFAM" id="SSF53686">
    <property type="entry name" value="Tryptophan synthase beta subunit-like PLP-dependent enzymes"/>
    <property type="match status" value="1"/>
</dbReference>
<feature type="modified residue" description="N6-(pyridoxal phosphate)lysine" evidence="4">
    <location>
        <position position="109"/>
    </location>
</feature>
<evidence type="ECO:0000313" key="6">
    <source>
        <dbReference type="EMBL" id="PLW75931.1"/>
    </source>
</evidence>
<dbReference type="OrthoDB" id="9780546at2"/>
<comment type="similarity">
    <text evidence="4">Belongs to the serine/threonine dehydratase family. DsdA subfamily.</text>
</comment>
<dbReference type="GO" id="GO:0009097">
    <property type="term" value="P:isoleucine biosynthetic process"/>
    <property type="evidence" value="ECO:0007669"/>
    <property type="project" value="TreeGrafter"/>
</dbReference>
<dbReference type="GO" id="GO:0016836">
    <property type="term" value="F:hydro-lyase activity"/>
    <property type="evidence" value="ECO:0007669"/>
    <property type="project" value="UniProtKB-UniRule"/>
</dbReference>
<dbReference type="Gene3D" id="3.40.50.1100">
    <property type="match status" value="2"/>
</dbReference>
<evidence type="ECO:0000256" key="2">
    <source>
        <dbReference type="ARBA" id="ARBA00022898"/>
    </source>
</evidence>
<dbReference type="InterPro" id="IPR001926">
    <property type="entry name" value="TrpB-like_PALP"/>
</dbReference>
<organism evidence="6 7">
    <name type="scientific">Cohaesibacter celericrescens</name>
    <dbReference type="NCBI Taxonomy" id="2067669"/>
    <lineage>
        <taxon>Bacteria</taxon>
        <taxon>Pseudomonadati</taxon>
        <taxon>Pseudomonadota</taxon>
        <taxon>Alphaproteobacteria</taxon>
        <taxon>Hyphomicrobiales</taxon>
        <taxon>Cohaesibacteraceae</taxon>
    </lineage>
</organism>
<dbReference type="PANTHER" id="PTHR48078:SF9">
    <property type="entry name" value="D-SERINE DEHYDRATASE"/>
    <property type="match status" value="1"/>
</dbReference>
<dbReference type="InterPro" id="IPR011780">
    <property type="entry name" value="D_Ser_am_lyase"/>
</dbReference>
<comment type="catalytic activity">
    <reaction evidence="4">
        <text>D-serine = pyruvate + NH4(+)</text>
        <dbReference type="Rhea" id="RHEA:13977"/>
        <dbReference type="ChEBI" id="CHEBI:15361"/>
        <dbReference type="ChEBI" id="CHEBI:28938"/>
        <dbReference type="ChEBI" id="CHEBI:35247"/>
        <dbReference type="EC" id="4.3.1.18"/>
    </reaction>
</comment>
<name>A0A2N5XN14_9HYPH</name>
<keyword evidence="3 4" id="KW-0456">Lyase</keyword>
<gene>
    <name evidence="4" type="primary">dsdA</name>
    <name evidence="6" type="ORF">C0081_17675</name>
</gene>
<reference evidence="6 7" key="1">
    <citation type="submission" date="2018-01" db="EMBL/GenBank/DDBJ databases">
        <title>The draft genome sequence of Cohaesibacter sp. H1304.</title>
        <authorList>
            <person name="Wang N.-N."/>
            <person name="Du Z.-J."/>
        </authorList>
    </citation>
    <scope>NUCLEOTIDE SEQUENCE [LARGE SCALE GENOMIC DNA]</scope>
    <source>
        <strain evidence="6 7">H1304</strain>
    </source>
</reference>
<dbReference type="Pfam" id="PF00291">
    <property type="entry name" value="PALP"/>
    <property type="match status" value="1"/>
</dbReference>
<comment type="cofactor">
    <cofactor evidence="1 4">
        <name>pyridoxal 5'-phosphate</name>
        <dbReference type="ChEBI" id="CHEBI:597326"/>
    </cofactor>
</comment>
<feature type="domain" description="Tryptophan synthase beta chain-like PALP" evidence="5">
    <location>
        <begin position="93"/>
        <end position="384"/>
    </location>
</feature>
<dbReference type="NCBIfam" id="NF002823">
    <property type="entry name" value="PRK02991.1"/>
    <property type="match status" value="1"/>
</dbReference>
<dbReference type="AlphaFoldDB" id="A0A2N5XN14"/>
<accession>A0A2N5XN14</accession>
<comment type="caution">
    <text evidence="6">The sequence shown here is derived from an EMBL/GenBank/DDBJ whole genome shotgun (WGS) entry which is preliminary data.</text>
</comment>
<dbReference type="EMBL" id="PKUQ01000042">
    <property type="protein sequence ID" value="PLW75931.1"/>
    <property type="molecule type" value="Genomic_DNA"/>
</dbReference>
<dbReference type="Proteomes" id="UP000234881">
    <property type="component" value="Unassembled WGS sequence"/>
</dbReference>
<dbReference type="NCBIfam" id="TIGR02035">
    <property type="entry name" value="D_Ser_am_lyase"/>
    <property type="match status" value="1"/>
</dbReference>
<dbReference type="InterPro" id="IPR036052">
    <property type="entry name" value="TrpB-like_PALP_sf"/>
</dbReference>
<dbReference type="InterPro" id="IPR050147">
    <property type="entry name" value="Ser/Thr_Dehydratase"/>
</dbReference>
<evidence type="ECO:0000313" key="7">
    <source>
        <dbReference type="Proteomes" id="UP000234881"/>
    </source>
</evidence>
<evidence type="ECO:0000256" key="1">
    <source>
        <dbReference type="ARBA" id="ARBA00001933"/>
    </source>
</evidence>
<dbReference type="GO" id="GO:0036088">
    <property type="term" value="P:D-serine catabolic process"/>
    <property type="evidence" value="ECO:0007669"/>
    <property type="project" value="TreeGrafter"/>
</dbReference>
<dbReference type="GO" id="GO:0008721">
    <property type="term" value="F:D-serine ammonia-lyase activity"/>
    <property type="evidence" value="ECO:0007669"/>
    <property type="project" value="UniProtKB-EC"/>
</dbReference>
<dbReference type="RefSeq" id="WP_101535173.1">
    <property type="nucleotide sequence ID" value="NZ_JBFHIU010000130.1"/>
</dbReference>
<dbReference type="EC" id="4.3.1.18" evidence="4"/>
<dbReference type="GO" id="GO:0030170">
    <property type="term" value="F:pyridoxal phosphate binding"/>
    <property type="evidence" value="ECO:0007669"/>
    <property type="project" value="InterPro"/>
</dbReference>
<sequence>MSSNPVFRPDDAILGAVKQARPTFWCNRDYRPSLDLSAQEALKDAITNWEMLAPLLERLFPELKTSGGGIASDLIEVEDLRDGLGYADPRFGRLFVKADHALPVAGSVKARGGVFEVMMHAVMQARAAGFLAPDDDITMLASQAAHDFYSRRTIAVGSTGNLGLSVGIAARTLGYAVVVHMSAEAKKWKIERLRRFGAKVVQHQGDYNLAVAAARDAASRDPLTYFVDDEDSELLFSGYSAAAQELASQLKDADIEIGPQRPLFLYLPCGIGGAPGGIAYGARGVFGPNVHCFFAEPVQAPSALVQMMHGAEKPISIYDVGLTNKTEADGMAVATMSGLVARHMQDRLAGVYTVGDDDLFRWVALAFNCLKMQLEPSAAIGFGGPHFLLNTEQGRTFCKTHIAPSAMANAVHVVWTTGGSFVPDLKFQDFVDRGDALDLESELMKDVGF</sequence>
<protein>
    <recommendedName>
        <fullName evidence="4">Probable D-serine dehydratase</fullName>
        <ecNumber evidence="4">4.3.1.18</ecNumber>
    </recommendedName>
    <alternativeName>
        <fullName evidence="4">D-serine deaminase</fullName>
        <shortName evidence="4">DSD</shortName>
    </alternativeName>
</protein>
<dbReference type="HAMAP" id="MF_01030">
    <property type="entry name" value="D_Ser_dehydrat"/>
    <property type="match status" value="1"/>
</dbReference>
<dbReference type="PANTHER" id="PTHR48078">
    <property type="entry name" value="THREONINE DEHYDRATASE, MITOCHONDRIAL-RELATED"/>
    <property type="match status" value="1"/>
</dbReference>
<keyword evidence="2 4" id="KW-0663">Pyridoxal phosphate</keyword>
<evidence type="ECO:0000256" key="4">
    <source>
        <dbReference type="HAMAP-Rule" id="MF_01030"/>
    </source>
</evidence>